<organism evidence="2 3">
    <name type="scientific">Bacillus albus</name>
    <dbReference type="NCBI Taxonomy" id="2026189"/>
    <lineage>
        <taxon>Bacteria</taxon>
        <taxon>Bacillati</taxon>
        <taxon>Bacillota</taxon>
        <taxon>Bacilli</taxon>
        <taxon>Bacillales</taxon>
        <taxon>Bacillaceae</taxon>
        <taxon>Bacillus</taxon>
        <taxon>Bacillus cereus group</taxon>
    </lineage>
</organism>
<gene>
    <name evidence="2" type="ORF">BAU25_17665</name>
</gene>
<dbReference type="InterPro" id="IPR036278">
    <property type="entry name" value="Sialidase_sf"/>
</dbReference>
<dbReference type="Proteomes" id="UP000181873">
    <property type="component" value="Unassembled WGS sequence"/>
</dbReference>
<evidence type="ECO:0000313" key="2">
    <source>
        <dbReference type="EMBL" id="OJD59838.1"/>
    </source>
</evidence>
<proteinExistence type="predicted"/>
<reference evidence="2 3" key="1">
    <citation type="submission" date="2016-06" db="EMBL/GenBank/DDBJ databases">
        <title>First insights into the genetic diversity and population structure of in the Bacillus cereus group bacteria from diverse marine environments.</title>
        <authorList>
            <person name="Liu Y."/>
            <person name="Lai Q."/>
            <person name="Shao Z."/>
        </authorList>
    </citation>
    <scope>NUCLEOTIDE SEQUENCE [LARGE SCALE GENOMIC DNA]</scope>
    <source>
        <strain evidence="2 3">N35-10-2</strain>
    </source>
</reference>
<evidence type="ECO:0000313" key="3">
    <source>
        <dbReference type="Proteomes" id="UP000181873"/>
    </source>
</evidence>
<dbReference type="RefSeq" id="WP_071758812.1">
    <property type="nucleotide sequence ID" value="NZ_CBCSIO010000006.1"/>
</dbReference>
<dbReference type="AlphaFoldDB" id="A0A1J9T0R4"/>
<comment type="caution">
    <text evidence="2">The sequence shown here is derived from an EMBL/GenBank/DDBJ whole genome shotgun (WGS) entry which is preliminary data.</text>
</comment>
<feature type="compositionally biased region" description="Basic and acidic residues" evidence="1">
    <location>
        <begin position="1"/>
        <end position="25"/>
    </location>
</feature>
<evidence type="ECO:0008006" key="4">
    <source>
        <dbReference type="Google" id="ProtNLM"/>
    </source>
</evidence>
<sequence>MEENKKNNKEKEHEHKPKPDNDKCTIHNSGNPIINVKVNCCCDHNKNKKDDHKKHDDCCCGHKEVERQVNNPTNDVANFPRITQSETSLAHFNDFILYGFNDSNDDIGGAGNESFSGFSFSNNLGNTWIDGGSIPVNPGGINAGDPSIAVDRNGVFYYGQIGSEVIAGNSEDVISISTGTINPNGTITMNAPQVVGRGQNLGNNNPNANFEQDKAWITIGPDANTPGNQALNEALYVAWTDFNLPNAGTRIRFSKFSTGVTLTPIIPSTTIVSGTNETFGAFPVVDSRGNIYVFYESRLPDSFLELGTPNRSIRMVKSTNGGTSFPINVQVSNGLFPAAATDVISCGTDNDRPVILVAPQREIRMFEIPQAAIGSDGTIYVVWNAGTIVGNKTYIDVFLAYSQDEGNSWNQVKITNNLSHSFFPSVAVNCKGAHIQYNRFNDPNGVGGVGDGTFGIFMKTFSLDTSLSEERMVSTQFSPVPITNPSPGGDVGRCYMAEYNQVITGPGSCLLHSWGDNRNTLNGRINPDVFFKLTAPKKKHDYCCD</sequence>
<dbReference type="EMBL" id="MAOE01000111">
    <property type="protein sequence ID" value="OJD59838.1"/>
    <property type="molecule type" value="Genomic_DNA"/>
</dbReference>
<protein>
    <recommendedName>
        <fullName evidence="4">Exo-alpha-sialidase</fullName>
    </recommendedName>
</protein>
<name>A0A1J9T0R4_9BACI</name>
<feature type="region of interest" description="Disordered" evidence="1">
    <location>
        <begin position="1"/>
        <end position="28"/>
    </location>
</feature>
<dbReference type="SUPFAM" id="SSF50939">
    <property type="entry name" value="Sialidases"/>
    <property type="match status" value="1"/>
</dbReference>
<evidence type="ECO:0000256" key="1">
    <source>
        <dbReference type="SAM" id="MobiDB-lite"/>
    </source>
</evidence>
<accession>A0A1J9T0R4</accession>